<dbReference type="EMBL" id="JBHFNT010000216">
    <property type="protein sequence ID" value="MFB2837591.1"/>
    <property type="molecule type" value="Genomic_DNA"/>
</dbReference>
<sequence length="77" mass="8977">MKAYEFTPKVTNEGKLNCTEEILKQLPPNQELKVIVLVNELTKLEEDEAAERDDWHDLAAEQFFADYNEEDAIYDDV</sequence>
<proteinExistence type="predicted"/>
<evidence type="ECO:0000313" key="1">
    <source>
        <dbReference type="EMBL" id="MFB2837591.1"/>
    </source>
</evidence>
<accession>A0ABV4WR83</accession>
<organism evidence="1 2">
    <name type="scientific">Floridaenema evergladense BLCC-F167</name>
    <dbReference type="NCBI Taxonomy" id="3153639"/>
    <lineage>
        <taxon>Bacteria</taxon>
        <taxon>Bacillati</taxon>
        <taxon>Cyanobacteriota</taxon>
        <taxon>Cyanophyceae</taxon>
        <taxon>Oscillatoriophycideae</taxon>
        <taxon>Aerosakkonematales</taxon>
        <taxon>Aerosakkonemataceae</taxon>
        <taxon>Floridanema</taxon>
        <taxon>Floridanema evergladense</taxon>
    </lineage>
</organism>
<keyword evidence="2" id="KW-1185">Reference proteome</keyword>
<name>A0ABV4WR83_9CYAN</name>
<reference evidence="1 2" key="1">
    <citation type="submission" date="2024-09" db="EMBL/GenBank/DDBJ databases">
        <title>Floridaenema gen nov. (Aerosakkonemataceae, Aerosakkonematales ord. nov., Cyanobacteria) from benthic tropical and subtropical fresh waters, with the description of four new species.</title>
        <authorList>
            <person name="Moretto J.A."/>
            <person name="Berthold D.E."/>
            <person name="Lefler F.W."/>
            <person name="Huang I.-S."/>
            <person name="Laughinghouse H. IV."/>
        </authorList>
    </citation>
    <scope>NUCLEOTIDE SEQUENCE [LARGE SCALE GENOMIC DNA]</scope>
    <source>
        <strain evidence="1 2">BLCC-F167</strain>
    </source>
</reference>
<comment type="caution">
    <text evidence="1">The sequence shown here is derived from an EMBL/GenBank/DDBJ whole genome shotgun (WGS) entry which is preliminary data.</text>
</comment>
<evidence type="ECO:0000313" key="2">
    <source>
        <dbReference type="Proteomes" id="UP001576780"/>
    </source>
</evidence>
<dbReference type="Proteomes" id="UP001576780">
    <property type="component" value="Unassembled WGS sequence"/>
</dbReference>
<dbReference type="RefSeq" id="WP_413279934.1">
    <property type="nucleotide sequence ID" value="NZ_JBHFNT010000216.1"/>
</dbReference>
<gene>
    <name evidence="1" type="ORF">ACE1CA_23930</name>
</gene>
<protein>
    <submittedName>
        <fullName evidence="1">Uncharacterized protein</fullName>
    </submittedName>
</protein>